<proteinExistence type="predicted"/>
<evidence type="ECO:0000313" key="2">
    <source>
        <dbReference type="Proteomes" id="UP000648984"/>
    </source>
</evidence>
<accession>A0ABX1QAG2</accession>
<comment type="caution">
    <text evidence="1">The sequence shown here is derived from an EMBL/GenBank/DDBJ whole genome shotgun (WGS) entry which is preliminary data.</text>
</comment>
<dbReference type="PANTHER" id="PTHR34235">
    <property type="entry name" value="SLR1203 PROTEIN-RELATED"/>
    <property type="match status" value="1"/>
</dbReference>
<gene>
    <name evidence="1" type="ORF">GPA25_09460</name>
</gene>
<keyword evidence="2" id="KW-1185">Reference proteome</keyword>
<dbReference type="Pfam" id="PF01724">
    <property type="entry name" value="DUF29"/>
    <property type="match status" value="1"/>
</dbReference>
<dbReference type="Gene3D" id="1.20.1220.20">
    <property type="entry name" value="Uncharcterised protein PF01724"/>
    <property type="match status" value="1"/>
</dbReference>
<name>A0ABX1QAG2_9RHOO</name>
<dbReference type="RefSeq" id="WP_169260135.1">
    <property type="nucleotide sequence ID" value="NZ_WTVQ01000013.1"/>
</dbReference>
<reference evidence="1 2" key="1">
    <citation type="submission" date="2019-12" db="EMBL/GenBank/DDBJ databases">
        <title>Comparative genomics gives insights into the taxonomy of the Azoarcus-Aromatoleum group and reveals separate origins of nif in the plant-associated Azoarcus and non-plant-associated Aromatoleum sub-groups.</title>
        <authorList>
            <person name="Lafos M."/>
            <person name="Maluk M."/>
            <person name="Batista M."/>
            <person name="Junghare M."/>
            <person name="Carmona M."/>
            <person name="Faoro H."/>
            <person name="Cruz L.M."/>
            <person name="Battistoni F."/>
            <person name="De Souza E."/>
            <person name="Pedrosa F."/>
            <person name="Chen W.-M."/>
            <person name="Poole P.S."/>
            <person name="Dixon R.A."/>
            <person name="James E.K."/>
        </authorList>
    </citation>
    <scope>NUCLEOTIDE SEQUENCE [LARGE SCALE GENOMIC DNA]</scope>
    <source>
        <strain evidence="1 2">22Lin</strain>
    </source>
</reference>
<dbReference type="InterPro" id="IPR002636">
    <property type="entry name" value="DUF29"/>
</dbReference>
<evidence type="ECO:0000313" key="1">
    <source>
        <dbReference type="EMBL" id="NMG74983.1"/>
    </source>
</evidence>
<dbReference type="EMBL" id="WTVQ01000013">
    <property type="protein sequence ID" value="NMG74983.1"/>
    <property type="molecule type" value="Genomic_DNA"/>
</dbReference>
<dbReference type="PANTHER" id="PTHR34235:SF4">
    <property type="entry name" value="SLR0291 PROTEIN"/>
    <property type="match status" value="1"/>
</dbReference>
<dbReference type="Proteomes" id="UP000648984">
    <property type="component" value="Unassembled WGS sequence"/>
</dbReference>
<protein>
    <submittedName>
        <fullName evidence="1">DUF29 family protein</fullName>
    </submittedName>
</protein>
<sequence>MPAYDQDRAAWAAEQAQLLRERRFTQLDTEHIAEELEAVGRSELRTLATCMSGMLAQLLAGQYQPERRSAVWHATIHAQRREIRHLLNESPSLAGKLQEPRWLDVVWSSAVTEVVTETGLDGLPATCPWSLADEVLADEWLPN</sequence>
<organism evidence="1 2">
    <name type="scientific">Aromatoleum diolicum</name>
    <dbReference type="NCBI Taxonomy" id="75796"/>
    <lineage>
        <taxon>Bacteria</taxon>
        <taxon>Pseudomonadati</taxon>
        <taxon>Pseudomonadota</taxon>
        <taxon>Betaproteobacteria</taxon>
        <taxon>Rhodocyclales</taxon>
        <taxon>Rhodocyclaceae</taxon>
        <taxon>Aromatoleum</taxon>
    </lineage>
</organism>